<organism evidence="1">
    <name type="scientific">metagenome</name>
    <dbReference type="NCBI Taxonomy" id="256318"/>
    <lineage>
        <taxon>unclassified sequences</taxon>
        <taxon>metagenomes</taxon>
    </lineage>
</organism>
<protein>
    <recommendedName>
        <fullName evidence="2">DUF4276 family protein</fullName>
    </recommendedName>
</protein>
<dbReference type="AlphaFoldDB" id="A0A380TD03"/>
<reference evidence="1" key="1">
    <citation type="submission" date="2018-07" db="EMBL/GenBank/DDBJ databases">
        <authorList>
            <person name="Quirk P.G."/>
            <person name="Krulwich T.A."/>
        </authorList>
    </citation>
    <scope>NUCLEOTIDE SEQUENCE</scope>
</reference>
<sequence>MTAKKIYIEGGGDSKELRARCREGFRKLLENANFKDRMPRLVACGGRSQTYQDFSAGLRQATNGYTAMLVDSEDVVTDIEKPWDHLQTRANDRWQRPPTATDDQVFLMTTCMETWIVADRRALQHHYAQLNENRLPALPTLETRGRHVVQDALEAATSACRNAYAKGKRSFHVLGKLDPDTLKKYLPSFSRMIRILNQKL</sequence>
<proteinExistence type="predicted"/>
<name>A0A380TD03_9ZZZZ</name>
<dbReference type="Pfam" id="PF14103">
    <property type="entry name" value="DUF4276"/>
    <property type="match status" value="1"/>
</dbReference>
<evidence type="ECO:0000313" key="1">
    <source>
        <dbReference type="EMBL" id="SUS06340.1"/>
    </source>
</evidence>
<accession>A0A380TD03</accession>
<evidence type="ECO:0008006" key="2">
    <source>
        <dbReference type="Google" id="ProtNLM"/>
    </source>
</evidence>
<dbReference type="InterPro" id="IPR025455">
    <property type="entry name" value="DUF4276"/>
</dbReference>
<dbReference type="EMBL" id="UIDG01000190">
    <property type="protein sequence ID" value="SUS06340.1"/>
    <property type="molecule type" value="Genomic_DNA"/>
</dbReference>
<gene>
    <name evidence="1" type="ORF">DF3PB_270013</name>
</gene>